<evidence type="ECO:0000259" key="2">
    <source>
        <dbReference type="Pfam" id="PF12804"/>
    </source>
</evidence>
<keyword evidence="1 3" id="KW-0808">Transferase</keyword>
<keyword evidence="4" id="KW-1185">Reference proteome</keyword>
<protein>
    <submittedName>
        <fullName evidence="3">5-deoxyadenosylcobinamide phosphate nucleotidyltransferase</fullName>
    </submittedName>
</protein>
<accession>J0RZA6</accession>
<name>J0RZA6_9EURY</name>
<evidence type="ECO:0000313" key="3">
    <source>
        <dbReference type="EMBL" id="EJG06871.1"/>
    </source>
</evidence>
<organism evidence="3 4">
    <name type="scientific">Methanofollis liminatans DSM 4140</name>
    <dbReference type="NCBI Taxonomy" id="28892"/>
    <lineage>
        <taxon>Archaea</taxon>
        <taxon>Methanobacteriati</taxon>
        <taxon>Methanobacteriota</taxon>
        <taxon>Stenosarchaea group</taxon>
        <taxon>Methanomicrobia</taxon>
        <taxon>Methanomicrobiales</taxon>
        <taxon>Methanomicrobiaceae</taxon>
        <taxon>Methanofollis</taxon>
    </lineage>
</organism>
<proteinExistence type="predicted"/>
<gene>
    <name evidence="3" type="ORF">Metli_0913</name>
</gene>
<dbReference type="AlphaFoldDB" id="J0RZA6"/>
<reference evidence="3 4" key="1">
    <citation type="submission" date="2011-08" db="EMBL/GenBank/DDBJ databases">
        <title>The complete genome of Methanofollis liminatans DSM 4140.</title>
        <authorList>
            <consortium name="US DOE Joint Genome Institute (JGI-PGF)"/>
            <person name="Lucas S."/>
            <person name="Han J."/>
            <person name="Lapidus A."/>
            <person name="Bruce D."/>
            <person name="Goodwin L."/>
            <person name="Pitluck S."/>
            <person name="Peters L."/>
            <person name="Kyrpides N."/>
            <person name="Mavromatis K."/>
            <person name="Ivanova N."/>
            <person name="Mikhailova N."/>
            <person name="Lu M."/>
            <person name="Detter J.C."/>
            <person name="Tapia R."/>
            <person name="Han C."/>
            <person name="Land M."/>
            <person name="Hauser L."/>
            <person name="Markowitz V."/>
            <person name="Cheng J.-F."/>
            <person name="Hugenholtz P."/>
            <person name="Woyke T."/>
            <person name="Wu D."/>
            <person name="Spring S."/>
            <person name="Schuler E."/>
            <person name="Brambilla E."/>
            <person name="Klenk H.-P."/>
            <person name="Eisen J.A."/>
        </authorList>
    </citation>
    <scope>NUCLEOTIDE SEQUENCE [LARGE SCALE GENOMIC DNA]</scope>
    <source>
        <strain evidence="3 4">DSM 4140</strain>
    </source>
</reference>
<dbReference type="EMBL" id="CM001555">
    <property type="protein sequence ID" value="EJG06871.1"/>
    <property type="molecule type" value="Genomic_DNA"/>
</dbReference>
<dbReference type="GO" id="GO:0016779">
    <property type="term" value="F:nucleotidyltransferase activity"/>
    <property type="evidence" value="ECO:0007669"/>
    <property type="project" value="UniProtKB-ARBA"/>
</dbReference>
<dbReference type="PANTHER" id="PTHR19136:SF86">
    <property type="entry name" value="ADENOSYLCOBINAMIDE-PHOSPHATE GUANYLYLTRANSFERASE"/>
    <property type="match status" value="1"/>
</dbReference>
<dbReference type="InterPro" id="IPR025877">
    <property type="entry name" value="MobA-like_NTP_Trfase"/>
</dbReference>
<dbReference type="OrthoDB" id="9782at2157"/>
<dbReference type="HOGENOM" id="CLU_098907_0_0_2"/>
<dbReference type="Pfam" id="PF12804">
    <property type="entry name" value="NTP_transf_3"/>
    <property type="match status" value="1"/>
</dbReference>
<evidence type="ECO:0000313" key="4">
    <source>
        <dbReference type="Proteomes" id="UP000005095"/>
    </source>
</evidence>
<dbReference type="PANTHER" id="PTHR19136">
    <property type="entry name" value="MOLYBDENUM COFACTOR GUANYLYLTRANSFERASE"/>
    <property type="match status" value="1"/>
</dbReference>
<feature type="domain" description="MobA-like NTP transferase" evidence="2">
    <location>
        <begin position="3"/>
        <end position="120"/>
    </location>
</feature>
<dbReference type="Proteomes" id="UP000005095">
    <property type="component" value="Chromosome"/>
</dbReference>
<dbReference type="RefSeq" id="WP_004038371.1">
    <property type="nucleotide sequence ID" value="NZ_CM001555.1"/>
</dbReference>
<sequence length="209" mass="21866">MLALILAGGLGSRLNMGEKPLVQVCGTPMIEYVIRAFSGCGHRVIVVGSPKTPFTRNWCRAHGIDLYPASGRGYVEDIVEAVTEIGEDGPVCTSVSDIPCVDPGIVGRIMDAYLEVGTPALSTWVPSSLCRGSALRCSYRESIGGVPACPAGINILKGDLIEEEQAEHKLLLEEPALALNVNTPEDLALAARILCPASGGSAGGQGHRS</sequence>
<dbReference type="Gene3D" id="3.90.550.10">
    <property type="entry name" value="Spore Coat Polysaccharide Biosynthesis Protein SpsA, Chain A"/>
    <property type="match status" value="1"/>
</dbReference>
<dbReference type="PATRIC" id="fig|28892.9.peg.981"/>
<dbReference type="STRING" id="28892.Metli_0913"/>
<dbReference type="InterPro" id="IPR029044">
    <property type="entry name" value="Nucleotide-diphossugar_trans"/>
</dbReference>
<evidence type="ECO:0000256" key="1">
    <source>
        <dbReference type="ARBA" id="ARBA00022679"/>
    </source>
</evidence>
<dbReference type="SUPFAM" id="SSF53448">
    <property type="entry name" value="Nucleotide-diphospho-sugar transferases"/>
    <property type="match status" value="1"/>
</dbReference>